<evidence type="ECO:0000313" key="1">
    <source>
        <dbReference type="EMBL" id="ART30933.1"/>
    </source>
</evidence>
<dbReference type="EMBL" id="KY774314">
    <property type="protein sequence ID" value="ART30933.1"/>
    <property type="molecule type" value="Genomic_DNA"/>
</dbReference>
<geneLocation type="mitochondrion" evidence="1"/>
<sequence>MTIGRSGFPEGFTPGASGVFYASILEVKPVLLKHPLRRLCDDDRLKHLIRYILFISSDMLSKNNYIVSYHINTDTYSDYWNPTSINQYN</sequence>
<keyword evidence="1" id="KW-0496">Mitochondrion</keyword>
<dbReference type="AlphaFoldDB" id="A0A1Y0B0K4"/>
<organism evidence="1">
    <name type="scientific">Utricularia reniformis</name>
    <dbReference type="NCBI Taxonomy" id="192314"/>
    <lineage>
        <taxon>Eukaryota</taxon>
        <taxon>Viridiplantae</taxon>
        <taxon>Streptophyta</taxon>
        <taxon>Embryophyta</taxon>
        <taxon>Tracheophyta</taxon>
        <taxon>Spermatophyta</taxon>
        <taxon>Magnoliopsida</taxon>
        <taxon>eudicotyledons</taxon>
        <taxon>Gunneridae</taxon>
        <taxon>Pentapetalae</taxon>
        <taxon>asterids</taxon>
        <taxon>lamiids</taxon>
        <taxon>Lamiales</taxon>
        <taxon>Lentibulariaceae</taxon>
        <taxon>Utricularia</taxon>
    </lineage>
</organism>
<reference evidence="1" key="1">
    <citation type="submission" date="2017-03" db="EMBL/GenBank/DDBJ databases">
        <title>The mitochondrial genome of the carnivorous plant Utricularia reniformis (Lentibulariaceae): structure, comparative analysis and evolutionary landmarks.</title>
        <authorList>
            <person name="Silva S.R."/>
            <person name="Alvarenga D.O."/>
            <person name="Michael T.P."/>
            <person name="Miranda V.F.O."/>
            <person name="Varani A.M."/>
        </authorList>
    </citation>
    <scope>NUCLEOTIDE SEQUENCE</scope>
</reference>
<proteinExistence type="predicted"/>
<protein>
    <submittedName>
        <fullName evidence="1">Uncharacterized protein</fullName>
    </submittedName>
</protein>
<accession>A0A1Y0B0K4</accession>
<gene>
    <name evidence="1" type="ORF">AEK19_MT0685</name>
</gene>
<name>A0A1Y0B0K4_9LAMI</name>